<dbReference type="InterPro" id="IPR021517">
    <property type="entry name" value="DUF3180"/>
</dbReference>
<evidence type="ECO:0000313" key="2">
    <source>
        <dbReference type="EMBL" id="HJE51406.1"/>
    </source>
</evidence>
<keyword evidence="1" id="KW-0472">Membrane</keyword>
<dbReference type="AlphaFoldDB" id="A0A921EQ38"/>
<feature type="transmembrane region" description="Helical" evidence="1">
    <location>
        <begin position="45"/>
        <end position="64"/>
    </location>
</feature>
<dbReference type="EMBL" id="DYZF01000133">
    <property type="protein sequence ID" value="HJE51406.1"/>
    <property type="molecule type" value="Genomic_DNA"/>
</dbReference>
<comment type="caution">
    <text evidence="2">The sequence shown here is derived from an EMBL/GenBank/DDBJ whole genome shotgun (WGS) entry which is preliminary data.</text>
</comment>
<dbReference type="Proteomes" id="UP000712713">
    <property type="component" value="Unassembled WGS sequence"/>
</dbReference>
<evidence type="ECO:0000256" key="1">
    <source>
        <dbReference type="SAM" id="Phobius"/>
    </source>
</evidence>
<sequence length="165" mass="16857">MSDNPKLGLTTARQAVVAVLSGAIICGLILLAFDAAGTFPPVVPWSVPIVLIALAIVAAVYSRILPKRVEERQATAQESFAALGVGKAMIMMGAVLAGAHVVYVVRYMQVFDAPLPSQRVVQGSVTIVAALLAAGAGALLERACLVKGDDEDQDGGEAGLSSAAS</sequence>
<dbReference type="Pfam" id="PF11377">
    <property type="entry name" value="DUF3180"/>
    <property type="match status" value="1"/>
</dbReference>
<feature type="transmembrane region" description="Helical" evidence="1">
    <location>
        <begin position="85"/>
        <end position="108"/>
    </location>
</feature>
<protein>
    <submittedName>
        <fullName evidence="2">DUF3180 domain-containing protein</fullName>
    </submittedName>
</protein>
<reference evidence="2" key="1">
    <citation type="journal article" date="2021" name="PeerJ">
        <title>Extensive microbial diversity within the chicken gut microbiome revealed by metagenomics and culture.</title>
        <authorList>
            <person name="Gilroy R."/>
            <person name="Ravi A."/>
            <person name="Getino M."/>
            <person name="Pursley I."/>
            <person name="Horton D.L."/>
            <person name="Alikhan N.F."/>
            <person name="Baker D."/>
            <person name="Gharbi K."/>
            <person name="Hall N."/>
            <person name="Watson M."/>
            <person name="Adriaenssens E.M."/>
            <person name="Foster-Nyarko E."/>
            <person name="Jarju S."/>
            <person name="Secka A."/>
            <person name="Antonio M."/>
            <person name="Oren A."/>
            <person name="Chaudhuri R.R."/>
            <person name="La Ragione R."/>
            <person name="Hildebrand F."/>
            <person name="Pallen M.J."/>
        </authorList>
    </citation>
    <scope>NUCLEOTIDE SEQUENCE</scope>
    <source>
        <strain evidence="2">ChiGjej3B3-7470</strain>
    </source>
</reference>
<gene>
    <name evidence="2" type="ORF">K8V15_05430</name>
</gene>
<organism evidence="2 3">
    <name type="scientific">Tessaracoccus flavescens</name>
    <dbReference type="NCBI Taxonomy" id="399497"/>
    <lineage>
        <taxon>Bacteria</taxon>
        <taxon>Bacillati</taxon>
        <taxon>Actinomycetota</taxon>
        <taxon>Actinomycetes</taxon>
        <taxon>Propionibacteriales</taxon>
        <taxon>Propionibacteriaceae</taxon>
        <taxon>Tessaracoccus</taxon>
    </lineage>
</organism>
<evidence type="ECO:0000313" key="3">
    <source>
        <dbReference type="Proteomes" id="UP000712713"/>
    </source>
</evidence>
<name>A0A921EQ38_9ACTN</name>
<keyword evidence="1" id="KW-1133">Transmembrane helix</keyword>
<keyword evidence="1" id="KW-0812">Transmembrane</keyword>
<proteinExistence type="predicted"/>
<accession>A0A921EQ38</accession>
<feature type="transmembrane region" description="Helical" evidence="1">
    <location>
        <begin position="12"/>
        <end position="33"/>
    </location>
</feature>
<reference evidence="2" key="2">
    <citation type="submission" date="2021-09" db="EMBL/GenBank/DDBJ databases">
        <authorList>
            <person name="Gilroy R."/>
        </authorList>
    </citation>
    <scope>NUCLEOTIDE SEQUENCE</scope>
    <source>
        <strain evidence="2">ChiGjej3B3-7470</strain>
    </source>
</reference>
<feature type="transmembrane region" description="Helical" evidence="1">
    <location>
        <begin position="120"/>
        <end position="140"/>
    </location>
</feature>